<accession>A0A1M4TV19</accession>
<reference evidence="2 3" key="1">
    <citation type="submission" date="2016-11" db="EMBL/GenBank/DDBJ databases">
        <authorList>
            <person name="Jaros S."/>
            <person name="Januszkiewicz K."/>
            <person name="Wedrychowicz H."/>
        </authorList>
    </citation>
    <scope>NUCLEOTIDE SEQUENCE [LARGE SCALE GENOMIC DNA]</scope>
    <source>
        <strain evidence="2 3">DSM 25661</strain>
    </source>
</reference>
<feature type="signal peptide" evidence="1">
    <location>
        <begin position="1"/>
        <end position="20"/>
    </location>
</feature>
<keyword evidence="1" id="KW-0732">Signal</keyword>
<organism evidence="2 3">
    <name type="scientific">Psychroflexus salarius</name>
    <dbReference type="NCBI Taxonomy" id="1155689"/>
    <lineage>
        <taxon>Bacteria</taxon>
        <taxon>Pseudomonadati</taxon>
        <taxon>Bacteroidota</taxon>
        <taxon>Flavobacteriia</taxon>
        <taxon>Flavobacteriales</taxon>
        <taxon>Flavobacteriaceae</taxon>
        <taxon>Psychroflexus</taxon>
    </lineage>
</organism>
<proteinExistence type="predicted"/>
<evidence type="ECO:0000256" key="1">
    <source>
        <dbReference type="SAM" id="SignalP"/>
    </source>
</evidence>
<dbReference type="RefSeq" id="WP_073191964.1">
    <property type="nucleotide sequence ID" value="NZ_FQTW01000002.1"/>
</dbReference>
<keyword evidence="3" id="KW-1185">Reference proteome</keyword>
<dbReference type="STRING" id="1155689.SAMN05444278_10236"/>
<evidence type="ECO:0000313" key="3">
    <source>
        <dbReference type="Proteomes" id="UP000184462"/>
    </source>
</evidence>
<dbReference type="OrthoDB" id="1429333at2"/>
<dbReference type="Pfam" id="PF22252">
    <property type="entry name" value="PNGase_F-II_N"/>
    <property type="match status" value="1"/>
</dbReference>
<evidence type="ECO:0000313" key="2">
    <source>
        <dbReference type="EMBL" id="SHE48255.1"/>
    </source>
</evidence>
<dbReference type="Proteomes" id="UP000184462">
    <property type="component" value="Unassembled WGS sequence"/>
</dbReference>
<dbReference type="EMBL" id="FQTW01000002">
    <property type="protein sequence ID" value="SHE48255.1"/>
    <property type="molecule type" value="Genomic_DNA"/>
</dbReference>
<dbReference type="InterPro" id="IPR005901">
    <property type="entry name" value="GLPGLI"/>
</dbReference>
<name>A0A1M4TV19_9FLAO</name>
<feature type="chain" id="PRO_5013245676" evidence="1">
    <location>
        <begin position="21"/>
        <end position="241"/>
    </location>
</feature>
<dbReference type="AlphaFoldDB" id="A0A1M4TV19"/>
<sequence length="241" mass="28099">MKIFLSILCLLCLNISIAQNYKITYQFKFDKLEYPEETEAYIKQYFEEGLKKQQQISKTLRLILVSDGKRYYASFNQQMLSDNFRFDDVLSTKVAVSPIYPIYYNEAISLAKNVVNPDKLVKVINDKYLTWQITKETKIIEGYKCFKAVPDLKTKKQFNKSVFIPNYVWFSPELNFKASPSVFGDLPGAVLELKHSTAQIKAAKIEQTDETVQVIQLRKNQSLTTYEESIKAIQENYRDKM</sequence>
<gene>
    <name evidence="2" type="ORF">SAMN05444278_10236</name>
</gene>
<protein>
    <submittedName>
        <fullName evidence="2">GLPGLI family protein</fullName>
    </submittedName>
</protein>
<dbReference type="NCBIfam" id="TIGR01200">
    <property type="entry name" value="GLPGLI"/>
    <property type="match status" value="1"/>
</dbReference>